<dbReference type="EMBL" id="JABSTV010001254">
    <property type="protein sequence ID" value="KAH7939455.1"/>
    <property type="molecule type" value="Genomic_DNA"/>
</dbReference>
<sequence length="176" mass="20424">MSVLDLALDEWKPGLLLLWCSFDRKAGSERVTAVREASLLASWLLRHHPYIEEVFLSCRTSISTPVEEPPSHIHLRPLSSTATSHWLRGMNIDSSYSALLSLRDLDAFNGLEMLYIHADEMNQDFDAQIDKLVEHNRPTLSKVDILEFQKTRNRHTKVEKPRRLRLSYAEVFHKCR</sequence>
<dbReference type="AlphaFoldDB" id="A0A9D4PH14"/>
<reference evidence="1" key="2">
    <citation type="submission" date="2021-09" db="EMBL/GenBank/DDBJ databases">
        <authorList>
            <person name="Jia N."/>
            <person name="Wang J."/>
            <person name="Shi W."/>
            <person name="Du L."/>
            <person name="Sun Y."/>
            <person name="Zhan W."/>
            <person name="Jiang J."/>
            <person name="Wang Q."/>
            <person name="Zhang B."/>
            <person name="Ji P."/>
            <person name="Sakyi L.B."/>
            <person name="Cui X."/>
            <person name="Yuan T."/>
            <person name="Jiang B."/>
            <person name="Yang W."/>
            <person name="Lam T.T.-Y."/>
            <person name="Chang Q."/>
            <person name="Ding S."/>
            <person name="Wang X."/>
            <person name="Zhu J."/>
            <person name="Ruan X."/>
            <person name="Zhao L."/>
            <person name="Wei J."/>
            <person name="Que T."/>
            <person name="Du C."/>
            <person name="Cheng J."/>
            <person name="Dai P."/>
            <person name="Han X."/>
            <person name="Huang E."/>
            <person name="Gao Y."/>
            <person name="Liu J."/>
            <person name="Shao H."/>
            <person name="Ye R."/>
            <person name="Li L."/>
            <person name="Wei W."/>
            <person name="Wang X."/>
            <person name="Wang C."/>
            <person name="Huo Q."/>
            <person name="Li W."/>
            <person name="Guo W."/>
            <person name="Chen H."/>
            <person name="Chen S."/>
            <person name="Zhou L."/>
            <person name="Zhou L."/>
            <person name="Ni X."/>
            <person name="Tian J."/>
            <person name="Zhou Y."/>
            <person name="Sheng Y."/>
            <person name="Liu T."/>
            <person name="Pan Y."/>
            <person name="Xia L."/>
            <person name="Li J."/>
            <person name="Zhao F."/>
            <person name="Cao W."/>
        </authorList>
    </citation>
    <scope>NUCLEOTIDE SEQUENCE</scope>
    <source>
        <strain evidence="1">Rsan-2018</strain>
        <tissue evidence="1">Larvae</tissue>
    </source>
</reference>
<gene>
    <name evidence="1" type="ORF">HPB52_012714</name>
</gene>
<dbReference type="Proteomes" id="UP000821837">
    <property type="component" value="Chromosome 8"/>
</dbReference>
<evidence type="ECO:0000313" key="1">
    <source>
        <dbReference type="EMBL" id="KAH7939455.1"/>
    </source>
</evidence>
<protein>
    <submittedName>
        <fullName evidence="1">Uncharacterized protein</fullName>
    </submittedName>
</protein>
<reference evidence="1" key="1">
    <citation type="journal article" date="2020" name="Cell">
        <title>Large-Scale Comparative Analyses of Tick Genomes Elucidate Their Genetic Diversity and Vector Capacities.</title>
        <authorList>
            <consortium name="Tick Genome and Microbiome Consortium (TIGMIC)"/>
            <person name="Jia N."/>
            <person name="Wang J."/>
            <person name="Shi W."/>
            <person name="Du L."/>
            <person name="Sun Y."/>
            <person name="Zhan W."/>
            <person name="Jiang J.F."/>
            <person name="Wang Q."/>
            <person name="Zhang B."/>
            <person name="Ji P."/>
            <person name="Bell-Sakyi L."/>
            <person name="Cui X.M."/>
            <person name="Yuan T.T."/>
            <person name="Jiang B.G."/>
            <person name="Yang W.F."/>
            <person name="Lam T.T."/>
            <person name="Chang Q.C."/>
            <person name="Ding S.J."/>
            <person name="Wang X.J."/>
            <person name="Zhu J.G."/>
            <person name="Ruan X.D."/>
            <person name="Zhao L."/>
            <person name="Wei J.T."/>
            <person name="Ye R.Z."/>
            <person name="Que T.C."/>
            <person name="Du C.H."/>
            <person name="Zhou Y.H."/>
            <person name="Cheng J.X."/>
            <person name="Dai P.F."/>
            <person name="Guo W.B."/>
            <person name="Han X.H."/>
            <person name="Huang E.J."/>
            <person name="Li L.F."/>
            <person name="Wei W."/>
            <person name="Gao Y.C."/>
            <person name="Liu J.Z."/>
            <person name="Shao H.Z."/>
            <person name="Wang X."/>
            <person name="Wang C.C."/>
            <person name="Yang T.C."/>
            <person name="Huo Q.B."/>
            <person name="Li W."/>
            <person name="Chen H.Y."/>
            <person name="Chen S.E."/>
            <person name="Zhou L.G."/>
            <person name="Ni X.B."/>
            <person name="Tian J.H."/>
            <person name="Sheng Y."/>
            <person name="Liu T."/>
            <person name="Pan Y.S."/>
            <person name="Xia L.Y."/>
            <person name="Li J."/>
            <person name="Zhao F."/>
            <person name="Cao W.C."/>
        </authorList>
    </citation>
    <scope>NUCLEOTIDE SEQUENCE</scope>
    <source>
        <strain evidence="1">Rsan-2018</strain>
    </source>
</reference>
<evidence type="ECO:0000313" key="2">
    <source>
        <dbReference type="Proteomes" id="UP000821837"/>
    </source>
</evidence>
<keyword evidence="2" id="KW-1185">Reference proteome</keyword>
<accession>A0A9D4PH14</accession>
<comment type="caution">
    <text evidence="1">The sequence shown here is derived from an EMBL/GenBank/DDBJ whole genome shotgun (WGS) entry which is preliminary data.</text>
</comment>
<proteinExistence type="predicted"/>
<name>A0A9D4PH14_RHISA</name>
<organism evidence="1 2">
    <name type="scientific">Rhipicephalus sanguineus</name>
    <name type="common">Brown dog tick</name>
    <name type="synonym">Ixodes sanguineus</name>
    <dbReference type="NCBI Taxonomy" id="34632"/>
    <lineage>
        <taxon>Eukaryota</taxon>
        <taxon>Metazoa</taxon>
        <taxon>Ecdysozoa</taxon>
        <taxon>Arthropoda</taxon>
        <taxon>Chelicerata</taxon>
        <taxon>Arachnida</taxon>
        <taxon>Acari</taxon>
        <taxon>Parasitiformes</taxon>
        <taxon>Ixodida</taxon>
        <taxon>Ixodoidea</taxon>
        <taxon>Ixodidae</taxon>
        <taxon>Rhipicephalinae</taxon>
        <taxon>Rhipicephalus</taxon>
        <taxon>Rhipicephalus</taxon>
    </lineage>
</organism>